<evidence type="ECO:0000313" key="4">
    <source>
        <dbReference type="EMBL" id="SHO56159.1"/>
    </source>
</evidence>
<keyword evidence="2 3" id="KW-0802">TPR repeat</keyword>
<dbReference type="Pfam" id="PF13181">
    <property type="entry name" value="TPR_8"/>
    <property type="match status" value="2"/>
</dbReference>
<evidence type="ECO:0000256" key="2">
    <source>
        <dbReference type="ARBA" id="ARBA00022803"/>
    </source>
</evidence>
<dbReference type="PROSITE" id="PS50005">
    <property type="entry name" value="TPR"/>
    <property type="match status" value="1"/>
</dbReference>
<evidence type="ECO:0000256" key="3">
    <source>
        <dbReference type="PROSITE-ProRule" id="PRU00339"/>
    </source>
</evidence>
<dbReference type="InterPro" id="IPR052346">
    <property type="entry name" value="O-mannosyl-transferase_TMTC"/>
</dbReference>
<reference evidence="5" key="1">
    <citation type="submission" date="2016-12" db="EMBL/GenBank/DDBJ databases">
        <authorList>
            <person name="Rodrigo-Torres L."/>
            <person name="Arahal R.D."/>
            <person name="Lucena T."/>
        </authorList>
    </citation>
    <scope>NUCLEOTIDE SEQUENCE [LARGE SCALE GENOMIC DNA]</scope>
</reference>
<name>A0A1M7YU52_9VIBR</name>
<dbReference type="SUPFAM" id="SSF48452">
    <property type="entry name" value="TPR-like"/>
    <property type="match status" value="1"/>
</dbReference>
<dbReference type="InterPro" id="IPR019734">
    <property type="entry name" value="TPR_rpt"/>
</dbReference>
<evidence type="ECO:0000313" key="5">
    <source>
        <dbReference type="Proteomes" id="UP000184600"/>
    </source>
</evidence>
<sequence>MNKSVVVCLSLCACTLAPHLTQEEVSAADTRISLGIAYLQKNQREKARINLLKAQKVAPLYIRTLMALAYYDDAIGEESQASRQYHQALALYPEQPDLLNNYGTFLCKHNHYQSALRYFRLAYLQTDYINIADSFENAGLCALKSGQKTLARQLFTKAIDYQPGKTLSLFHLVNIESEQKEFTVAEEQIRHYINQFGPTAELAGLQAKIRRTKQQND</sequence>
<protein>
    <submittedName>
        <fullName evidence="4">Tetratricopeptide repeat protein</fullName>
    </submittedName>
</protein>
<proteinExistence type="predicted"/>
<dbReference type="Proteomes" id="UP000184600">
    <property type="component" value="Unassembled WGS sequence"/>
</dbReference>
<dbReference type="PANTHER" id="PTHR44227:SF3">
    <property type="entry name" value="PROTEIN O-MANNOSYL-TRANSFERASE TMTC4"/>
    <property type="match status" value="1"/>
</dbReference>
<keyword evidence="5" id="KW-1185">Reference proteome</keyword>
<dbReference type="OrthoDB" id="9814042at2"/>
<feature type="repeat" description="TPR" evidence="3">
    <location>
        <begin position="132"/>
        <end position="165"/>
    </location>
</feature>
<dbReference type="STRING" id="1117707.VQ7734_01926"/>
<evidence type="ECO:0000256" key="1">
    <source>
        <dbReference type="ARBA" id="ARBA00022737"/>
    </source>
</evidence>
<dbReference type="SMART" id="SM00028">
    <property type="entry name" value="TPR"/>
    <property type="match status" value="4"/>
</dbReference>
<dbReference type="NCBIfam" id="TIGR02521">
    <property type="entry name" value="type_IV_pilW"/>
    <property type="match status" value="1"/>
</dbReference>
<gene>
    <name evidence="4" type="ORF">VQ7734_01926</name>
</gene>
<dbReference type="AlphaFoldDB" id="A0A1M7YU52"/>
<organism evidence="4 5">
    <name type="scientific">Vibrio quintilis</name>
    <dbReference type="NCBI Taxonomy" id="1117707"/>
    <lineage>
        <taxon>Bacteria</taxon>
        <taxon>Pseudomonadati</taxon>
        <taxon>Pseudomonadota</taxon>
        <taxon>Gammaproteobacteria</taxon>
        <taxon>Vibrionales</taxon>
        <taxon>Vibrionaceae</taxon>
        <taxon>Vibrio</taxon>
    </lineage>
</organism>
<keyword evidence="1" id="KW-0677">Repeat</keyword>
<dbReference type="EMBL" id="FRFG01000021">
    <property type="protein sequence ID" value="SHO56159.1"/>
    <property type="molecule type" value="Genomic_DNA"/>
</dbReference>
<accession>A0A1M7YU52</accession>
<dbReference type="PANTHER" id="PTHR44227">
    <property type="match status" value="1"/>
</dbReference>
<dbReference type="InterPro" id="IPR013360">
    <property type="entry name" value="Pilus_4_PilW"/>
</dbReference>
<dbReference type="InterPro" id="IPR011990">
    <property type="entry name" value="TPR-like_helical_dom_sf"/>
</dbReference>
<dbReference type="Gene3D" id="1.25.40.10">
    <property type="entry name" value="Tetratricopeptide repeat domain"/>
    <property type="match status" value="1"/>
</dbReference>
<dbReference type="RefSeq" id="WP_159440319.1">
    <property type="nucleotide sequence ID" value="NZ_AP024897.1"/>
</dbReference>